<evidence type="ECO:0000256" key="3">
    <source>
        <dbReference type="ARBA" id="ARBA00022692"/>
    </source>
</evidence>
<evidence type="ECO:0000313" key="8">
    <source>
        <dbReference type="EMBL" id="ABE55640.1"/>
    </source>
</evidence>
<dbReference type="Proteomes" id="UP000001982">
    <property type="component" value="Chromosome"/>
</dbReference>
<dbReference type="GO" id="GO:0055085">
    <property type="term" value="P:transmembrane transport"/>
    <property type="evidence" value="ECO:0007669"/>
    <property type="project" value="TreeGrafter"/>
</dbReference>
<evidence type="ECO:0000256" key="6">
    <source>
        <dbReference type="SAM" id="MobiDB-lite"/>
    </source>
</evidence>
<name>Q12LN6_SHEDO</name>
<organism evidence="8 9">
    <name type="scientific">Shewanella denitrificans (strain OS217 / ATCC BAA-1090 / DSM 15013)</name>
    <dbReference type="NCBI Taxonomy" id="318161"/>
    <lineage>
        <taxon>Bacteria</taxon>
        <taxon>Pseudomonadati</taxon>
        <taxon>Pseudomonadota</taxon>
        <taxon>Gammaproteobacteria</taxon>
        <taxon>Alteromonadales</taxon>
        <taxon>Shewanellaceae</taxon>
        <taxon>Shewanella</taxon>
    </lineage>
</organism>
<gene>
    <name evidence="8" type="ordered locus">Sden_2360</name>
</gene>
<evidence type="ECO:0000256" key="2">
    <source>
        <dbReference type="ARBA" id="ARBA00009773"/>
    </source>
</evidence>
<feature type="compositionally biased region" description="Polar residues" evidence="6">
    <location>
        <begin position="349"/>
        <end position="360"/>
    </location>
</feature>
<dbReference type="RefSeq" id="WP_011496791.1">
    <property type="nucleotide sequence ID" value="NC_007954.1"/>
</dbReference>
<dbReference type="STRING" id="318161.Sden_2360"/>
<evidence type="ECO:0000313" key="9">
    <source>
        <dbReference type="Proteomes" id="UP000001982"/>
    </source>
</evidence>
<comment type="similarity">
    <text evidence="2">Belongs to the autoinducer-2 exporter (AI-2E) (TC 2.A.86) family.</text>
</comment>
<evidence type="ECO:0000256" key="5">
    <source>
        <dbReference type="ARBA" id="ARBA00023136"/>
    </source>
</evidence>
<dbReference type="HOGENOM" id="CLU_031275_0_3_6"/>
<feature type="transmembrane region" description="Helical" evidence="7">
    <location>
        <begin position="9"/>
        <end position="27"/>
    </location>
</feature>
<dbReference type="PANTHER" id="PTHR21716">
    <property type="entry name" value="TRANSMEMBRANE PROTEIN"/>
    <property type="match status" value="1"/>
</dbReference>
<dbReference type="PANTHER" id="PTHR21716:SF64">
    <property type="entry name" value="AI-2 TRANSPORT PROTEIN TQSA"/>
    <property type="match status" value="1"/>
</dbReference>
<feature type="transmembrane region" description="Helical" evidence="7">
    <location>
        <begin position="62"/>
        <end position="83"/>
    </location>
</feature>
<dbReference type="KEGG" id="sdn:Sden_2360"/>
<dbReference type="Pfam" id="PF01594">
    <property type="entry name" value="AI-2E_transport"/>
    <property type="match status" value="1"/>
</dbReference>
<dbReference type="InterPro" id="IPR002549">
    <property type="entry name" value="AI-2E-like"/>
</dbReference>
<dbReference type="AlphaFoldDB" id="Q12LN6"/>
<dbReference type="GO" id="GO:0016020">
    <property type="term" value="C:membrane"/>
    <property type="evidence" value="ECO:0007669"/>
    <property type="project" value="UniProtKB-SubCell"/>
</dbReference>
<feature type="transmembrane region" description="Helical" evidence="7">
    <location>
        <begin position="290"/>
        <end position="313"/>
    </location>
</feature>
<dbReference type="eggNOG" id="COG0628">
    <property type="taxonomic scope" value="Bacteria"/>
</dbReference>
<sequence>MDKLTSSSMALRTTVILAALVVILAGIKAASPIVVPFVLSAFLAVICNPAIVLMTRCRLPKWLAVMLLMAFIVLMGLWLTSLVGRSVNEFSTQIPVYRQQLIEQFSWIIERLQGFNIQISQQKVLDYFDPGMALSMTTNMLSGVGNVMANLFLIILTIVFMLFEAQSLPKKVHLAMDDPDMRLKQIDRFLQSVNQYMVIKTLVSLATAFIVGLGLSIIGVDYALLWAVLAFLFNYIPNIGSIIAAIPAVLLALIQLGPAAAGGTALLYLGTNMVMGNVVEPKFMGKGLGLSTLVVFLSLIFWGWLLGSVGMLLSVPLTMIVKIGLESSKGGSWLAILLADDAELDMGNEVQSPPALTSGLNAELADESGRESLDDEGTALGIDKATDSDSDNKATTDEATEAKSQP</sequence>
<protein>
    <recommendedName>
        <fullName evidence="10">AI-2E family transporter</fullName>
    </recommendedName>
</protein>
<feature type="transmembrane region" description="Helical" evidence="7">
    <location>
        <begin position="140"/>
        <end position="163"/>
    </location>
</feature>
<dbReference type="EMBL" id="CP000302">
    <property type="protein sequence ID" value="ABE55640.1"/>
    <property type="molecule type" value="Genomic_DNA"/>
</dbReference>
<evidence type="ECO:0008006" key="10">
    <source>
        <dbReference type="Google" id="ProtNLM"/>
    </source>
</evidence>
<dbReference type="NCBIfam" id="NF008930">
    <property type="entry name" value="PRK12287.1"/>
    <property type="match status" value="1"/>
</dbReference>
<keyword evidence="4 7" id="KW-1133">Transmembrane helix</keyword>
<feature type="transmembrane region" description="Helical" evidence="7">
    <location>
        <begin position="33"/>
        <end position="55"/>
    </location>
</feature>
<keyword evidence="5 7" id="KW-0472">Membrane</keyword>
<feature type="region of interest" description="Disordered" evidence="6">
    <location>
        <begin position="348"/>
        <end position="406"/>
    </location>
</feature>
<feature type="transmembrane region" description="Helical" evidence="7">
    <location>
        <begin position="250"/>
        <end position="270"/>
    </location>
</feature>
<feature type="transmembrane region" description="Helical" evidence="7">
    <location>
        <begin position="197"/>
        <end position="218"/>
    </location>
</feature>
<evidence type="ECO:0000256" key="1">
    <source>
        <dbReference type="ARBA" id="ARBA00004141"/>
    </source>
</evidence>
<evidence type="ECO:0000256" key="7">
    <source>
        <dbReference type="SAM" id="Phobius"/>
    </source>
</evidence>
<keyword evidence="9" id="KW-1185">Reference proteome</keyword>
<feature type="compositionally biased region" description="Basic and acidic residues" evidence="6">
    <location>
        <begin position="384"/>
        <end position="396"/>
    </location>
</feature>
<feature type="transmembrane region" description="Helical" evidence="7">
    <location>
        <begin position="224"/>
        <end position="243"/>
    </location>
</feature>
<evidence type="ECO:0000256" key="4">
    <source>
        <dbReference type="ARBA" id="ARBA00022989"/>
    </source>
</evidence>
<accession>Q12LN6</accession>
<reference evidence="8 9" key="1">
    <citation type="submission" date="2006-03" db="EMBL/GenBank/DDBJ databases">
        <title>Complete sequence of Shewanella denitrificans OS217.</title>
        <authorList>
            <consortium name="US DOE Joint Genome Institute"/>
            <person name="Copeland A."/>
            <person name="Lucas S."/>
            <person name="Lapidus A."/>
            <person name="Barry K."/>
            <person name="Detter J.C."/>
            <person name="Glavina del Rio T."/>
            <person name="Hammon N."/>
            <person name="Israni S."/>
            <person name="Dalin E."/>
            <person name="Tice H."/>
            <person name="Pitluck S."/>
            <person name="Brettin T."/>
            <person name="Bruce D."/>
            <person name="Han C."/>
            <person name="Tapia R."/>
            <person name="Gilna P."/>
            <person name="Kiss H."/>
            <person name="Schmutz J."/>
            <person name="Larimer F."/>
            <person name="Land M."/>
            <person name="Hauser L."/>
            <person name="Kyrpides N."/>
            <person name="Lykidis A."/>
            <person name="Richardson P."/>
        </authorList>
    </citation>
    <scope>NUCLEOTIDE SEQUENCE [LARGE SCALE GENOMIC DNA]</scope>
    <source>
        <strain evidence="9">OS217 / ATCC BAA-1090 / DSM 15013</strain>
    </source>
</reference>
<comment type="subcellular location">
    <subcellularLocation>
        <location evidence="1">Membrane</location>
        <topology evidence="1">Multi-pass membrane protein</topology>
    </subcellularLocation>
</comment>
<proteinExistence type="inferred from homology"/>
<keyword evidence="3 7" id="KW-0812">Transmembrane</keyword>